<proteinExistence type="predicted"/>
<organism evidence="2 3">
    <name type="scientific">Leucobacter chromiisoli</name>
    <dbReference type="NCBI Taxonomy" id="2796471"/>
    <lineage>
        <taxon>Bacteria</taxon>
        <taxon>Bacillati</taxon>
        <taxon>Actinomycetota</taxon>
        <taxon>Actinomycetes</taxon>
        <taxon>Micrococcales</taxon>
        <taxon>Microbacteriaceae</taxon>
        <taxon>Leucobacter</taxon>
    </lineage>
</organism>
<evidence type="ECO:0000256" key="1">
    <source>
        <dbReference type="SAM" id="MobiDB-lite"/>
    </source>
</evidence>
<accession>A0A934QC24</accession>
<comment type="caution">
    <text evidence="2">The sequence shown here is derived from an EMBL/GenBank/DDBJ whole genome shotgun (WGS) entry which is preliminary data.</text>
</comment>
<dbReference type="Proteomes" id="UP000608530">
    <property type="component" value="Unassembled WGS sequence"/>
</dbReference>
<sequence length="161" mass="18268">MNAAYLTRGDPLPVADAPPEPQQTDCPRGLFWGLDLTECTTRKQSRRAWHNAVAALKSELDAHPEIRRVCIACARPQRFPQSMFVGLHEGLALKLHNDLERDRGRYVNTLVLDVTGCDDPELLHERLREALCTKAAWSDLTLTWEQVRDSDVHEAWTIDAL</sequence>
<dbReference type="AlphaFoldDB" id="A0A934QC24"/>
<evidence type="ECO:0000313" key="3">
    <source>
        <dbReference type="Proteomes" id="UP000608530"/>
    </source>
</evidence>
<evidence type="ECO:0000313" key="2">
    <source>
        <dbReference type="EMBL" id="MBK0420322.1"/>
    </source>
</evidence>
<protein>
    <submittedName>
        <fullName evidence="2">Uncharacterized protein</fullName>
    </submittedName>
</protein>
<feature type="region of interest" description="Disordered" evidence="1">
    <location>
        <begin position="1"/>
        <end position="23"/>
    </location>
</feature>
<gene>
    <name evidence="2" type="ORF">JD276_14915</name>
</gene>
<dbReference type="EMBL" id="JAEHOH010000026">
    <property type="protein sequence ID" value="MBK0420322.1"/>
    <property type="molecule type" value="Genomic_DNA"/>
</dbReference>
<reference evidence="2" key="1">
    <citation type="submission" date="2020-12" db="EMBL/GenBank/DDBJ databases">
        <title>Leucobacter sp. CAS1, isolated from Chromium sludge.</title>
        <authorList>
            <person name="Xu Z."/>
        </authorList>
    </citation>
    <scope>NUCLEOTIDE SEQUENCE</scope>
    <source>
        <strain evidence="2">CSA1</strain>
    </source>
</reference>
<name>A0A934QC24_9MICO</name>
<keyword evidence="3" id="KW-1185">Reference proteome</keyword>
<dbReference type="RefSeq" id="WP_200116462.1">
    <property type="nucleotide sequence ID" value="NZ_JAEHOH010000026.1"/>
</dbReference>